<dbReference type="Proteomes" id="UP001182556">
    <property type="component" value="Unassembled WGS sequence"/>
</dbReference>
<evidence type="ECO:0000313" key="3">
    <source>
        <dbReference type="Proteomes" id="UP001182556"/>
    </source>
</evidence>
<dbReference type="Pfam" id="PF06966">
    <property type="entry name" value="DUF1295"/>
    <property type="match status" value="1"/>
</dbReference>
<keyword evidence="1" id="KW-1133">Transmembrane helix</keyword>
<organism evidence="2 3">
    <name type="scientific">Papiliotrema laurentii</name>
    <name type="common">Cryptococcus laurentii</name>
    <dbReference type="NCBI Taxonomy" id="5418"/>
    <lineage>
        <taxon>Eukaryota</taxon>
        <taxon>Fungi</taxon>
        <taxon>Dikarya</taxon>
        <taxon>Basidiomycota</taxon>
        <taxon>Agaricomycotina</taxon>
        <taxon>Tremellomycetes</taxon>
        <taxon>Tremellales</taxon>
        <taxon>Rhynchogastremaceae</taxon>
        <taxon>Papiliotrema</taxon>
    </lineage>
</organism>
<accession>A0AAD9CY98</accession>
<evidence type="ECO:0008006" key="4">
    <source>
        <dbReference type="Google" id="ProtNLM"/>
    </source>
</evidence>
<feature type="transmembrane region" description="Helical" evidence="1">
    <location>
        <begin position="224"/>
        <end position="245"/>
    </location>
</feature>
<keyword evidence="1" id="KW-0472">Membrane</keyword>
<gene>
    <name evidence="2" type="ORF">DB88DRAFT_370836</name>
</gene>
<evidence type="ECO:0000256" key="1">
    <source>
        <dbReference type="SAM" id="Phobius"/>
    </source>
</evidence>
<dbReference type="PANTHER" id="PTHR32251:SF15">
    <property type="entry name" value="3-OXO-5-ALPHA-STEROID 4-DEHYDROGENASE (DUF1295)"/>
    <property type="match status" value="1"/>
</dbReference>
<dbReference type="InterPro" id="IPR010721">
    <property type="entry name" value="UstE-like"/>
</dbReference>
<proteinExistence type="predicted"/>
<dbReference type="EMBL" id="JAODAN010000008">
    <property type="protein sequence ID" value="KAK1922808.1"/>
    <property type="molecule type" value="Genomic_DNA"/>
</dbReference>
<keyword evidence="1" id="KW-0812">Transmembrane</keyword>
<comment type="caution">
    <text evidence="2">The sequence shown here is derived from an EMBL/GenBank/DDBJ whole genome shotgun (WGS) entry which is preliminary data.</text>
</comment>
<dbReference type="Gene3D" id="1.20.120.1630">
    <property type="match status" value="1"/>
</dbReference>
<protein>
    <recommendedName>
        <fullName evidence="4">Steroid 5-alpha reductase C-terminal domain-containing protein</fullName>
    </recommendedName>
</protein>
<dbReference type="PANTHER" id="PTHR32251">
    <property type="entry name" value="3-OXO-5-ALPHA-STEROID 4-DEHYDROGENASE"/>
    <property type="match status" value="1"/>
</dbReference>
<sequence>MATSYVGILRDTFLPNLAFHTSVSLPGYALSRATNTVGGKDYLWASAQVANVWYTAIGRRLLYGVPLSTALRSVTRPGWLLISGVTLWGTRLTYRIISRNIRSGSDDPRYDAVKSEKGGWTKALWSLFLPEAVIQSLITLPLTAPFRTTYPVLDCPPEWRGTVEALAIGLFGAGFALEVLADWQLERYKRFGGKEVCKEGVWSLVRHPNYLGDILTHFSFPLILYPYSLFNPLLLIGPIANLFFLRHIGGDKENEESQARRYADTDPAKLVEFNIYREEKNAVWPGLRELGNKWTWIVVATGGAAVVAERLVRNFVF</sequence>
<name>A0AAD9CY98_PAPLA</name>
<dbReference type="AlphaFoldDB" id="A0AAD9CY98"/>
<keyword evidence="3" id="KW-1185">Reference proteome</keyword>
<dbReference type="PROSITE" id="PS50244">
    <property type="entry name" value="S5A_REDUCTASE"/>
    <property type="match status" value="1"/>
</dbReference>
<evidence type="ECO:0000313" key="2">
    <source>
        <dbReference type="EMBL" id="KAK1922808.1"/>
    </source>
</evidence>
<dbReference type="GO" id="GO:0016020">
    <property type="term" value="C:membrane"/>
    <property type="evidence" value="ECO:0007669"/>
    <property type="project" value="TreeGrafter"/>
</dbReference>
<reference evidence="2" key="1">
    <citation type="submission" date="2023-02" db="EMBL/GenBank/DDBJ databases">
        <title>Identification and recombinant expression of a fungal hydrolase from Papiliotrema laurentii that hydrolyzes apple cutin and clears colloidal polyester polyurethane.</title>
        <authorList>
            <consortium name="DOE Joint Genome Institute"/>
            <person name="Roman V.A."/>
            <person name="Bojanowski C."/>
            <person name="Crable B.R."/>
            <person name="Wagner D.N."/>
            <person name="Hung C.S."/>
            <person name="Nadeau L.J."/>
            <person name="Schratz L."/>
            <person name="Haridas S."/>
            <person name="Pangilinan J."/>
            <person name="Lipzen A."/>
            <person name="Na H."/>
            <person name="Yan M."/>
            <person name="Ng V."/>
            <person name="Grigoriev I.V."/>
            <person name="Spatafora J.W."/>
            <person name="Barlow D."/>
            <person name="Biffinger J."/>
            <person name="Kelley-Loughnane N."/>
            <person name="Varaljay V.A."/>
            <person name="Crookes-Goodson W.J."/>
        </authorList>
    </citation>
    <scope>NUCLEOTIDE SEQUENCE</scope>
    <source>
        <strain evidence="2">5307AH</strain>
    </source>
</reference>